<dbReference type="AlphaFoldDB" id="A0A381XE26"/>
<name>A0A381XE26_9ZZZZ</name>
<reference evidence="1" key="1">
    <citation type="submission" date="2018-05" db="EMBL/GenBank/DDBJ databases">
        <authorList>
            <person name="Lanie J.A."/>
            <person name="Ng W.-L."/>
            <person name="Kazmierczak K.M."/>
            <person name="Andrzejewski T.M."/>
            <person name="Davidsen T.M."/>
            <person name="Wayne K.J."/>
            <person name="Tettelin H."/>
            <person name="Glass J.I."/>
            <person name="Rusch D."/>
            <person name="Podicherti R."/>
            <person name="Tsui H.-C.T."/>
            <person name="Winkler M.E."/>
        </authorList>
    </citation>
    <scope>NUCLEOTIDE SEQUENCE</scope>
</reference>
<gene>
    <name evidence="1" type="ORF">METZ01_LOCUS115853</name>
</gene>
<protein>
    <submittedName>
        <fullName evidence="1">Uncharacterized protein</fullName>
    </submittedName>
</protein>
<feature type="non-terminal residue" evidence="1">
    <location>
        <position position="32"/>
    </location>
</feature>
<evidence type="ECO:0000313" key="1">
    <source>
        <dbReference type="EMBL" id="SVA62999.1"/>
    </source>
</evidence>
<proteinExistence type="predicted"/>
<dbReference type="EMBL" id="UINC01014845">
    <property type="protein sequence ID" value="SVA62999.1"/>
    <property type="molecule type" value="Genomic_DNA"/>
</dbReference>
<sequence>VAARNEELFLPGLLSALAKQDYPVDKLEIIIA</sequence>
<feature type="non-terminal residue" evidence="1">
    <location>
        <position position="1"/>
    </location>
</feature>
<accession>A0A381XE26</accession>
<organism evidence="1">
    <name type="scientific">marine metagenome</name>
    <dbReference type="NCBI Taxonomy" id="408172"/>
    <lineage>
        <taxon>unclassified sequences</taxon>
        <taxon>metagenomes</taxon>
        <taxon>ecological metagenomes</taxon>
    </lineage>
</organism>